<sequence>MAQLITPQSIGMNDLLKNINIYKNAVITGVAAGVATVCVDVANHAKVNHAFTNRTYNLENAIQPVPVKIIGTIIEGAVKDSMFYAYWVEFGTVKSAPYPYMSPAIEANKKNLHDTIEAAIARGKLAIKVI</sequence>
<protein>
    <submittedName>
        <fullName evidence="1">Protein HK97 gp10 family protein</fullName>
    </submittedName>
</protein>
<comment type="caution">
    <text evidence="1">The sequence shown here is derived from an EMBL/GenBank/DDBJ whole genome shotgun (WGS) entry which is preliminary data.</text>
</comment>
<organism evidence="1 2">
    <name type="scientific">Pelosinus fermentans B4</name>
    <dbReference type="NCBI Taxonomy" id="1149862"/>
    <lineage>
        <taxon>Bacteria</taxon>
        <taxon>Bacillati</taxon>
        <taxon>Bacillota</taxon>
        <taxon>Negativicutes</taxon>
        <taxon>Selenomonadales</taxon>
        <taxon>Sporomusaceae</taxon>
        <taxon>Pelosinus</taxon>
    </lineage>
</organism>
<name>I9LJK9_9FIRM</name>
<accession>I9LJK9</accession>
<proteinExistence type="predicted"/>
<dbReference type="Proteomes" id="UP000004324">
    <property type="component" value="Unassembled WGS sequence"/>
</dbReference>
<dbReference type="EMBL" id="AKVJ01000004">
    <property type="protein sequence ID" value="EIW20714.1"/>
    <property type="molecule type" value="Genomic_DNA"/>
</dbReference>
<evidence type="ECO:0000313" key="2">
    <source>
        <dbReference type="Proteomes" id="UP000004324"/>
    </source>
</evidence>
<keyword evidence="2" id="KW-1185">Reference proteome</keyword>
<dbReference type="OrthoDB" id="886754at2"/>
<reference evidence="1 2" key="1">
    <citation type="journal article" date="2012" name="J. Bacteriol.">
        <title>Draft Genome Sequences for Two Metal-Reducing Pelosinus fermentans Strains Isolated from a Cr(VI)-Contaminated Site and for Type Strain R7.</title>
        <authorList>
            <person name="Brown S.D."/>
            <person name="Podar M."/>
            <person name="Klingeman D.M."/>
            <person name="Johnson C.M."/>
            <person name="Yang Z.K."/>
            <person name="Utturkar S.M."/>
            <person name="Land M.L."/>
            <person name="Mosher J.J."/>
            <person name="Hurt R.A.Jr."/>
            <person name="Phelps T.J."/>
            <person name="Palumbo A.V."/>
            <person name="Arkin A.P."/>
            <person name="Hazen T.C."/>
            <person name="Elias D.A."/>
        </authorList>
    </citation>
    <scope>NUCLEOTIDE SEQUENCE [LARGE SCALE GENOMIC DNA]</scope>
    <source>
        <strain evidence="1 2">B4</strain>
    </source>
</reference>
<evidence type="ECO:0000313" key="1">
    <source>
        <dbReference type="EMBL" id="EIW20714.1"/>
    </source>
</evidence>
<dbReference type="AlphaFoldDB" id="I9LJK9"/>
<dbReference type="RefSeq" id="WP_007930513.1">
    <property type="nucleotide sequence ID" value="NZ_AKVJ01000004.1"/>
</dbReference>
<gene>
    <name evidence="1" type="ORF">FB4_1926</name>
</gene>
<dbReference type="PATRIC" id="fig|1149862.3.peg.202"/>